<keyword evidence="2" id="KW-0472">Membrane</keyword>
<dbReference type="EMBL" id="JARVKF010000410">
    <property type="protein sequence ID" value="KAK9416017.1"/>
    <property type="molecule type" value="Genomic_DNA"/>
</dbReference>
<evidence type="ECO:0008006" key="5">
    <source>
        <dbReference type="Google" id="ProtNLM"/>
    </source>
</evidence>
<evidence type="ECO:0000313" key="3">
    <source>
        <dbReference type="EMBL" id="KAK9416017.1"/>
    </source>
</evidence>
<protein>
    <recommendedName>
        <fullName evidence="5">Fucose-specific lectin</fullName>
    </recommendedName>
</protein>
<proteinExistence type="predicted"/>
<evidence type="ECO:0000256" key="1">
    <source>
        <dbReference type="SAM" id="MobiDB-lite"/>
    </source>
</evidence>
<keyword evidence="4" id="KW-1185">Reference proteome</keyword>
<comment type="caution">
    <text evidence="3">The sequence shown here is derived from an EMBL/GenBank/DDBJ whole genome shotgun (WGS) entry which is preliminary data.</text>
</comment>
<evidence type="ECO:0000256" key="2">
    <source>
        <dbReference type="SAM" id="Phobius"/>
    </source>
</evidence>
<feature type="transmembrane region" description="Helical" evidence="2">
    <location>
        <begin position="444"/>
        <end position="466"/>
    </location>
</feature>
<keyword evidence="2" id="KW-1133">Transmembrane helix</keyword>
<keyword evidence="2" id="KW-0812">Transmembrane</keyword>
<dbReference type="SUPFAM" id="SSF89372">
    <property type="entry name" value="Fucose-specific lectin"/>
    <property type="match status" value="1"/>
</dbReference>
<sequence>MSCVVPQPTTSGLPSLLVQIDISSRSLEFLYMLAQGTMMLSVLWSLPLLLGAICVSPRLASAGSMAAWSPNGKGAQLIMQDDATGKIFYSLCNESDTDAPIFPNDESAALAIDTNLLPKNGSSISGVGWWASPITQAAISYLNQEDQIVVSTWSCDDTGHLSSTGQKVVSNSAPSIHPQSGLLLVVLGQYAGYRVYYHDEQNATAALKYDTNTGAWSYLGVVSNDVIESYTLGGGFVDADNITVVQPRDSRNLEVSSRQGNGTWSIATFPQPLELVTTARNLTNSTSTNATEIYTVPNNSTNTTDFMLDSRKNVSWSLEGYDGNPGALGFTLDQDSTSNLWYLGNDSRVHQLRSIGGNWRPVVSQNESIWPRADSPSAEFATASDDSGRVWLFYMSGGNMTQVYRSSSDKWELPTVLQRVNQTVAAGAATPAGSTGGLSTGAKAGVGVGVGVGGLAVIGIAALALIRRKTKNKTRPEMLQEHPPIPVSPAPDYNEVGNGGQWVDGRWIAHETVYKQPQPVHELPHVEPSHEMLGEGHARELDARGLS</sequence>
<dbReference type="Proteomes" id="UP001408356">
    <property type="component" value="Unassembled WGS sequence"/>
</dbReference>
<name>A0ABR2UN04_9PEZI</name>
<accession>A0ABR2UN04</accession>
<dbReference type="Gene3D" id="2.120.10.70">
    <property type="entry name" value="Fucose-specific lectin"/>
    <property type="match status" value="1"/>
</dbReference>
<organism evidence="3 4">
    <name type="scientific">Seiridium unicorne</name>
    <dbReference type="NCBI Taxonomy" id="138068"/>
    <lineage>
        <taxon>Eukaryota</taxon>
        <taxon>Fungi</taxon>
        <taxon>Dikarya</taxon>
        <taxon>Ascomycota</taxon>
        <taxon>Pezizomycotina</taxon>
        <taxon>Sordariomycetes</taxon>
        <taxon>Xylariomycetidae</taxon>
        <taxon>Amphisphaeriales</taxon>
        <taxon>Sporocadaceae</taxon>
        <taxon>Seiridium</taxon>
    </lineage>
</organism>
<feature type="region of interest" description="Disordered" evidence="1">
    <location>
        <begin position="528"/>
        <end position="547"/>
    </location>
</feature>
<gene>
    <name evidence="3" type="ORF">SUNI508_09977</name>
</gene>
<reference evidence="3 4" key="1">
    <citation type="journal article" date="2024" name="J. Plant Pathol.">
        <title>Sequence and assembly of the genome of Seiridium unicorne, isolate CBS 538.82, causal agent of cypress canker disease.</title>
        <authorList>
            <person name="Scali E."/>
            <person name="Rocca G.D."/>
            <person name="Danti R."/>
            <person name="Garbelotto M."/>
            <person name="Barberini S."/>
            <person name="Baroncelli R."/>
            <person name="Emiliani G."/>
        </authorList>
    </citation>
    <scope>NUCLEOTIDE SEQUENCE [LARGE SCALE GENOMIC DNA]</scope>
    <source>
        <strain evidence="3 4">BM-138-508</strain>
    </source>
</reference>
<evidence type="ECO:0000313" key="4">
    <source>
        <dbReference type="Proteomes" id="UP001408356"/>
    </source>
</evidence>